<keyword evidence="3" id="KW-1185">Reference proteome</keyword>
<evidence type="ECO:0000256" key="1">
    <source>
        <dbReference type="SAM" id="Coils"/>
    </source>
</evidence>
<sequence length="286" mass="34545">MLEELEEKKQKLIKLAEEAELRRNDLNAEASRWAAKRDELNKLTRELVDKAQEHKAAREEFNRIVAENKPNRDKLNEESNKYYAEIDRIRKKHNIGSIRSFEELRKELDRLEFKQQVEVLKPDKERQLVERIASLQKEFERRKREIAENEKLKELLDKAQALREEAHIYHEKVTNAAKTAQEHHDMMLQTFREIDRIRKEADEAHRNFVKAQEQADIEHKTFIKYRREIRDFDKLITGLKKKMREDYSFKERVDSKKKAKEVYGQFKRGEKLSTEDLLLLQRSWMS</sequence>
<keyword evidence="1" id="KW-0175">Coiled coil</keyword>
<proteinExistence type="predicted"/>
<dbReference type="EMBL" id="LYOS01000002">
    <property type="protein sequence ID" value="OFV68210.1"/>
    <property type="molecule type" value="Genomic_DNA"/>
</dbReference>
<dbReference type="Pfam" id="PF23435">
    <property type="entry name" value="DUF7121"/>
    <property type="match status" value="1"/>
</dbReference>
<protein>
    <submittedName>
        <fullName evidence="2">Phosphoserine phosphatase</fullName>
    </submittedName>
</protein>
<organism evidence="2 3">
    <name type="scientific">Candidatus Syntropharchaeum caldarium</name>
    <dbReference type="NCBI Taxonomy" id="1838285"/>
    <lineage>
        <taxon>Archaea</taxon>
        <taxon>Methanobacteriati</taxon>
        <taxon>Methanobacteriota</taxon>
        <taxon>Stenosarchaea group</taxon>
        <taxon>Methanomicrobia</taxon>
        <taxon>Methanosarcinales</taxon>
        <taxon>ANME-2 cluster</taxon>
        <taxon>Candidatus Syntropharchaeum</taxon>
    </lineage>
</organism>
<dbReference type="InterPro" id="IPR055545">
    <property type="entry name" value="DUF7121"/>
</dbReference>
<evidence type="ECO:0000313" key="2">
    <source>
        <dbReference type="EMBL" id="OFV68210.1"/>
    </source>
</evidence>
<gene>
    <name evidence="2" type="ORF">SCAL_000850</name>
</gene>
<comment type="caution">
    <text evidence="2">The sequence shown here is derived from an EMBL/GenBank/DDBJ whole genome shotgun (WGS) entry which is preliminary data.</text>
</comment>
<reference evidence="2" key="1">
    <citation type="submission" date="2016-05" db="EMBL/GenBank/DDBJ databases">
        <title>Microbial consortia oxidize butane by reversing methanogenesis.</title>
        <authorList>
            <person name="Laso-Perez R."/>
            <person name="Richter M."/>
            <person name="Wegener G."/>
            <person name="Musat F."/>
        </authorList>
    </citation>
    <scope>NUCLEOTIDE SEQUENCE [LARGE SCALE GENOMIC DNA]</scope>
    <source>
        <strain evidence="2">BOX2</strain>
    </source>
</reference>
<name>A0A1F2PA04_9EURY</name>
<feature type="coiled-coil region" evidence="1">
    <location>
        <begin position="125"/>
        <end position="214"/>
    </location>
</feature>
<accession>A0A1F2PA04</accession>
<evidence type="ECO:0000313" key="3">
    <source>
        <dbReference type="Proteomes" id="UP000186940"/>
    </source>
</evidence>
<dbReference type="Proteomes" id="UP000186940">
    <property type="component" value="Unassembled WGS sequence"/>
</dbReference>
<dbReference type="PATRIC" id="fig|1838285.3.peg.859"/>
<feature type="coiled-coil region" evidence="1">
    <location>
        <begin position="2"/>
        <end position="92"/>
    </location>
</feature>
<dbReference type="AlphaFoldDB" id="A0A1F2PA04"/>
<dbReference type="STRING" id="1838285.SCAL_000850"/>